<dbReference type="OrthoDB" id="9950067at2759"/>
<dbReference type="InterPro" id="IPR020445">
    <property type="entry name" value="TNFR_4"/>
</dbReference>
<gene>
    <name evidence="3" type="primary">Tnfrsf4</name>
    <name evidence="3" type="ORF">UPUEPO_R09364</name>
</gene>
<keyword evidence="4" id="KW-1185">Reference proteome</keyword>
<feature type="non-terminal residue" evidence="3">
    <location>
        <position position="125"/>
    </location>
</feature>
<feature type="non-terminal residue" evidence="3">
    <location>
        <position position="1"/>
    </location>
</feature>
<dbReference type="Gene3D" id="2.10.50.10">
    <property type="entry name" value="Tumor Necrosis Factor Receptor, subunit A, domain 2"/>
    <property type="match status" value="2"/>
</dbReference>
<dbReference type="GO" id="GO:0005031">
    <property type="term" value="F:tumor necrosis factor receptor activity"/>
    <property type="evidence" value="ECO:0007669"/>
    <property type="project" value="InterPro"/>
</dbReference>
<dbReference type="SUPFAM" id="SSF57586">
    <property type="entry name" value="TNF receptor-like"/>
    <property type="match status" value="3"/>
</dbReference>
<feature type="repeat" description="TNFR-Cys" evidence="1">
    <location>
        <begin position="26"/>
        <end position="67"/>
    </location>
</feature>
<sequence length="125" mass="13437">RCCSDCAPGERMKFRCSPTTDTVCAPCQEGYFSSEHSHRFCRSCTVCSTWKGSVEVKRCEKTSDRVCRCRAGYRPAGRPLGSVCSPCPEGSYSTGGNGGCQPWTNCSSLGRETLVPGTKTADAVC</sequence>
<comment type="caution">
    <text evidence="3">The sequence shown here is derived from an EMBL/GenBank/DDBJ whole genome shotgun (WGS) entry which is preliminary data.</text>
</comment>
<dbReference type="Proteomes" id="UP000544127">
    <property type="component" value="Unassembled WGS sequence"/>
</dbReference>
<proteinExistence type="predicted"/>
<evidence type="ECO:0000259" key="2">
    <source>
        <dbReference type="PROSITE" id="PS50050"/>
    </source>
</evidence>
<reference evidence="3 4" key="1">
    <citation type="submission" date="2019-09" db="EMBL/GenBank/DDBJ databases">
        <title>Bird 10,000 Genomes (B10K) Project - Family phase.</title>
        <authorList>
            <person name="Zhang G."/>
        </authorList>
    </citation>
    <scope>NUCLEOTIDE SEQUENCE [LARGE SCALE GENOMIC DNA]</scope>
    <source>
        <strain evidence="3">B10K-DU-012-37</strain>
    </source>
</reference>
<dbReference type="PROSITE" id="PS50050">
    <property type="entry name" value="TNFR_NGFR_2"/>
    <property type="match status" value="1"/>
</dbReference>
<organism evidence="3 4">
    <name type="scientific">Upupa epops</name>
    <name type="common">Eurasian hoopoe</name>
    <dbReference type="NCBI Taxonomy" id="57439"/>
    <lineage>
        <taxon>Eukaryota</taxon>
        <taxon>Metazoa</taxon>
        <taxon>Chordata</taxon>
        <taxon>Craniata</taxon>
        <taxon>Vertebrata</taxon>
        <taxon>Euteleostomi</taxon>
        <taxon>Archelosauria</taxon>
        <taxon>Archosauria</taxon>
        <taxon>Dinosauria</taxon>
        <taxon>Saurischia</taxon>
        <taxon>Theropoda</taxon>
        <taxon>Coelurosauria</taxon>
        <taxon>Aves</taxon>
        <taxon>Neognathae</taxon>
        <taxon>Neoaves</taxon>
        <taxon>Telluraves</taxon>
        <taxon>Coraciimorphae</taxon>
        <taxon>Bucerotiformes</taxon>
        <taxon>Upupidae</taxon>
        <taxon>Upupa</taxon>
    </lineage>
</organism>
<dbReference type="SMART" id="SM00208">
    <property type="entry name" value="TNFR"/>
    <property type="match status" value="3"/>
</dbReference>
<evidence type="ECO:0000256" key="1">
    <source>
        <dbReference type="PROSITE-ProRule" id="PRU00206"/>
    </source>
</evidence>
<dbReference type="PANTHER" id="PTHR47881">
    <property type="entry name" value="TUMOR NECROSIS FACTOR RECEPTOR SUBFAMILY MEMBER 4"/>
    <property type="match status" value="1"/>
</dbReference>
<dbReference type="GO" id="GO:0006954">
    <property type="term" value="P:inflammatory response"/>
    <property type="evidence" value="ECO:0007669"/>
    <property type="project" value="InterPro"/>
</dbReference>
<dbReference type="EMBL" id="VZRI01003317">
    <property type="protein sequence ID" value="NWU91466.1"/>
    <property type="molecule type" value="Genomic_DNA"/>
</dbReference>
<accession>A0A7K6AR60</accession>
<protein>
    <submittedName>
        <fullName evidence="3">TNR4 factor</fullName>
    </submittedName>
</protein>
<dbReference type="PANTHER" id="PTHR47881:SF1">
    <property type="entry name" value="TUMOR NECROSIS FACTOR RECEPTOR SUPERFAMILY MEMBER 4"/>
    <property type="match status" value="1"/>
</dbReference>
<feature type="domain" description="TNFR-Cys" evidence="2">
    <location>
        <begin position="26"/>
        <end position="67"/>
    </location>
</feature>
<evidence type="ECO:0000313" key="3">
    <source>
        <dbReference type="EMBL" id="NWU91466.1"/>
    </source>
</evidence>
<dbReference type="Pfam" id="PF00020">
    <property type="entry name" value="TNFR_c6"/>
    <property type="match status" value="3"/>
</dbReference>
<dbReference type="AlphaFoldDB" id="A0A7K6AR60"/>
<dbReference type="InterPro" id="IPR001368">
    <property type="entry name" value="TNFR/NGFR_Cys_rich_reg"/>
</dbReference>
<evidence type="ECO:0000313" key="4">
    <source>
        <dbReference type="Proteomes" id="UP000544127"/>
    </source>
</evidence>
<comment type="caution">
    <text evidence="1">Lacks conserved residue(s) required for the propagation of feature annotation.</text>
</comment>
<name>A0A7K6AR60_UPUEP</name>